<dbReference type="InterPro" id="IPR039136">
    <property type="entry name" value="NUFIP1-like"/>
</dbReference>
<dbReference type="SMART" id="SM00356">
    <property type="entry name" value="ZnF_C3H1"/>
    <property type="match status" value="1"/>
</dbReference>
<feature type="compositionally biased region" description="Basic and acidic residues" evidence="5">
    <location>
        <begin position="172"/>
        <end position="207"/>
    </location>
</feature>
<dbReference type="Pfam" id="PF18044">
    <property type="entry name" value="zf-CCCH_4"/>
    <property type="match status" value="1"/>
</dbReference>
<dbReference type="GO" id="GO:0000492">
    <property type="term" value="P:box C/D snoRNP assembly"/>
    <property type="evidence" value="ECO:0007669"/>
    <property type="project" value="TreeGrafter"/>
</dbReference>
<evidence type="ECO:0000256" key="5">
    <source>
        <dbReference type="SAM" id="MobiDB-lite"/>
    </source>
</evidence>
<evidence type="ECO:0000259" key="6">
    <source>
        <dbReference type="PROSITE" id="PS50103"/>
    </source>
</evidence>
<evidence type="ECO:0000256" key="4">
    <source>
        <dbReference type="PROSITE-ProRule" id="PRU00723"/>
    </source>
</evidence>
<dbReference type="GO" id="GO:0008270">
    <property type="term" value="F:zinc ion binding"/>
    <property type="evidence" value="ECO:0007669"/>
    <property type="project" value="UniProtKB-KW"/>
</dbReference>
<dbReference type="AlphaFoldDB" id="A0A1X2HVI5"/>
<evidence type="ECO:0000256" key="1">
    <source>
        <dbReference type="ARBA" id="ARBA00022723"/>
    </source>
</evidence>
<feature type="compositionally biased region" description="Basic and acidic residues" evidence="5">
    <location>
        <begin position="242"/>
        <end position="255"/>
    </location>
</feature>
<keyword evidence="1 4" id="KW-0479">Metal-binding</keyword>
<dbReference type="SUPFAM" id="SSF90229">
    <property type="entry name" value="CCCH zinc finger"/>
    <property type="match status" value="1"/>
</dbReference>
<dbReference type="PROSITE" id="PS50103">
    <property type="entry name" value="ZF_C3H1"/>
    <property type="match status" value="1"/>
</dbReference>
<feature type="zinc finger region" description="C3H1-type" evidence="4">
    <location>
        <begin position="265"/>
        <end position="293"/>
    </location>
</feature>
<accession>A0A1X2HVI5</accession>
<dbReference type="InterPro" id="IPR041367">
    <property type="entry name" value="Znf-CCCH_4"/>
</dbReference>
<reference evidence="7 8" key="1">
    <citation type="submission" date="2016-07" db="EMBL/GenBank/DDBJ databases">
        <title>Pervasive Adenine N6-methylation of Active Genes in Fungi.</title>
        <authorList>
            <consortium name="DOE Joint Genome Institute"/>
            <person name="Mondo S.J."/>
            <person name="Dannebaum R.O."/>
            <person name="Kuo R.C."/>
            <person name="Labutti K."/>
            <person name="Haridas S."/>
            <person name="Kuo A."/>
            <person name="Salamov A."/>
            <person name="Ahrendt S.R."/>
            <person name="Lipzen A."/>
            <person name="Sullivan W."/>
            <person name="Andreopoulos W.B."/>
            <person name="Clum A."/>
            <person name="Lindquist E."/>
            <person name="Daum C."/>
            <person name="Ramamoorthy G.K."/>
            <person name="Gryganskyi A."/>
            <person name="Culley D."/>
            <person name="Magnuson J.K."/>
            <person name="James T.Y."/>
            <person name="O'Malley M.A."/>
            <person name="Stajich J.E."/>
            <person name="Spatafora J.W."/>
            <person name="Visel A."/>
            <person name="Grigoriev I.V."/>
        </authorList>
    </citation>
    <scope>NUCLEOTIDE SEQUENCE [LARGE SCALE GENOMIC DNA]</scope>
    <source>
        <strain evidence="7 8">NRRL 2496</strain>
    </source>
</reference>
<dbReference type="InterPro" id="IPR019496">
    <property type="entry name" value="NUFIP1_cons_dom"/>
</dbReference>
<keyword evidence="8" id="KW-1185">Reference proteome</keyword>
<keyword evidence="2 4" id="KW-0863">Zinc-finger</keyword>
<organism evidence="7 8">
    <name type="scientific">Syncephalastrum racemosum</name>
    <name type="common">Filamentous fungus</name>
    <dbReference type="NCBI Taxonomy" id="13706"/>
    <lineage>
        <taxon>Eukaryota</taxon>
        <taxon>Fungi</taxon>
        <taxon>Fungi incertae sedis</taxon>
        <taxon>Mucoromycota</taxon>
        <taxon>Mucoromycotina</taxon>
        <taxon>Mucoromycetes</taxon>
        <taxon>Mucorales</taxon>
        <taxon>Syncephalastraceae</taxon>
        <taxon>Syncephalastrum</taxon>
    </lineage>
</organism>
<name>A0A1X2HVI5_SYNRA</name>
<gene>
    <name evidence="7" type="ORF">BCR43DRAFT_451034</name>
</gene>
<dbReference type="EMBL" id="MCGN01000001">
    <property type="protein sequence ID" value="ORZ03563.1"/>
    <property type="molecule type" value="Genomic_DNA"/>
</dbReference>
<evidence type="ECO:0000256" key="3">
    <source>
        <dbReference type="ARBA" id="ARBA00022833"/>
    </source>
</evidence>
<dbReference type="PANTHER" id="PTHR13309:SF0">
    <property type="entry name" value="FMR1-INTERACTING PROTEIN NUFIP1"/>
    <property type="match status" value="1"/>
</dbReference>
<sequence>MHQQTQHRQNQAAQAAASMTAALQGPPKTGSHSTVYPSQHSQHSQHPQQPEHLQHPQYTQTYNHQGYPPTPPSATDASWDQVKALSCCFRTYRTLKDKEKHMQQHVRCPQCPYSAAKVLVDDHLRVEHNVADKSSKSKPDGIVPFNAPKLDTPEALNAWIQARKKNWPTKANVERKEQEKRKRQLERSDRPKQEPKEKKQKTAEDIRAIVGDYGSSSECEEEEGSKVPSSTRSDEEEDDIMDPERDAVTSKDPKAMGRVGSPPPTRPRKLCKYFMTKRGCLHGDKCTFSHERPSRPEPRQKKPPMTKSRPNLLRKLLEKEIEQERNVLLQCFRHIVDNDFFQ</sequence>
<dbReference type="Pfam" id="PF10453">
    <property type="entry name" value="NUFIP1"/>
    <property type="match status" value="1"/>
</dbReference>
<proteinExistence type="predicted"/>
<dbReference type="OrthoDB" id="273070at2759"/>
<feature type="domain" description="C3H1-type" evidence="6">
    <location>
        <begin position="265"/>
        <end position="293"/>
    </location>
</feature>
<dbReference type="GO" id="GO:0003723">
    <property type="term" value="F:RNA binding"/>
    <property type="evidence" value="ECO:0007669"/>
    <property type="project" value="InterPro"/>
</dbReference>
<evidence type="ECO:0000313" key="8">
    <source>
        <dbReference type="Proteomes" id="UP000242180"/>
    </source>
</evidence>
<dbReference type="OMA" id="RRCKYFM"/>
<feature type="region of interest" description="Disordered" evidence="5">
    <location>
        <begin position="284"/>
        <end position="310"/>
    </location>
</feature>
<feature type="compositionally biased region" description="Low complexity" evidence="5">
    <location>
        <begin position="37"/>
        <end position="52"/>
    </location>
</feature>
<dbReference type="Gene3D" id="4.10.1000.10">
    <property type="entry name" value="Zinc finger, CCCH-type"/>
    <property type="match status" value="1"/>
</dbReference>
<dbReference type="InParanoid" id="A0A1X2HVI5"/>
<feature type="compositionally biased region" description="Low complexity" evidence="5">
    <location>
        <begin position="1"/>
        <end position="24"/>
    </location>
</feature>
<dbReference type="GO" id="GO:0005634">
    <property type="term" value="C:nucleus"/>
    <property type="evidence" value="ECO:0007669"/>
    <property type="project" value="TreeGrafter"/>
</dbReference>
<dbReference type="InterPro" id="IPR036855">
    <property type="entry name" value="Znf_CCCH_sf"/>
</dbReference>
<protein>
    <recommendedName>
        <fullName evidence="6">C3H1-type domain-containing protein</fullName>
    </recommendedName>
</protein>
<keyword evidence="3 4" id="KW-0862">Zinc</keyword>
<dbReference type="PANTHER" id="PTHR13309">
    <property type="entry name" value="NUCLEAR FRAGILE X MENTAL RETARDATION PROTEIN INTERACTING PROTEIN 1"/>
    <property type="match status" value="1"/>
</dbReference>
<dbReference type="Proteomes" id="UP000242180">
    <property type="component" value="Unassembled WGS sequence"/>
</dbReference>
<evidence type="ECO:0000256" key="2">
    <source>
        <dbReference type="ARBA" id="ARBA00022771"/>
    </source>
</evidence>
<evidence type="ECO:0000313" key="7">
    <source>
        <dbReference type="EMBL" id="ORZ03563.1"/>
    </source>
</evidence>
<comment type="caution">
    <text evidence="7">The sequence shown here is derived from an EMBL/GenBank/DDBJ whole genome shotgun (WGS) entry which is preliminary data.</text>
</comment>
<feature type="region of interest" description="Disordered" evidence="5">
    <location>
        <begin position="167"/>
        <end position="269"/>
    </location>
</feature>
<feature type="region of interest" description="Disordered" evidence="5">
    <location>
        <begin position="1"/>
        <end position="52"/>
    </location>
</feature>
<feature type="compositionally biased region" description="Basic and acidic residues" evidence="5">
    <location>
        <begin position="284"/>
        <end position="300"/>
    </location>
</feature>
<dbReference type="InterPro" id="IPR000571">
    <property type="entry name" value="Znf_CCCH"/>
</dbReference>
<dbReference type="STRING" id="13706.A0A1X2HVI5"/>